<feature type="region of interest" description="Disordered" evidence="2">
    <location>
        <begin position="1"/>
        <end position="25"/>
    </location>
</feature>
<evidence type="ECO:0000256" key="2">
    <source>
        <dbReference type="SAM" id="MobiDB-lite"/>
    </source>
</evidence>
<dbReference type="PANTHER" id="PTHR34847:SF1">
    <property type="entry name" value="NODULATION PROTEIN U"/>
    <property type="match status" value="1"/>
</dbReference>
<protein>
    <submittedName>
        <fullName evidence="5">Unannotated protein</fullName>
    </submittedName>
</protein>
<sequence length="363" mass="40225">MTSQRFAGLFGGPARNPESELSQREMDLSRSMQEVTELVVGRLARYARATTGSKNLCLAGGVALNCVANGKLIRENIFENVWIQPAAGDAGGALGAALGVWHKYLGNPRTAKKSDAMRGSYLGPKFSDAEVLTFLDTKAVPYQKLATAELNTRVADLLNDGSVVGWFQGRMEFGPRALGNRTILGDARHPDMQKKMNLKIKFREGFRPFAPAVLAEDVADWFDLAQSSPYMLIVAPVAQHRRSKDHADMSKLFGIDKLNVVRSEIPAVTHVDFSARVQTVHQETNPEFHSLLSEFKKRHGCSVLLNTSFNVRGEPPVCTPEEAYTCFMRTDMDYLVIGSLLLSKSEQPAFEHDSDWQKEFALD</sequence>
<gene>
    <name evidence="5" type="ORF">UFOPK4345_01098</name>
</gene>
<dbReference type="InterPro" id="IPR031730">
    <property type="entry name" value="Carbam_trans_C"/>
</dbReference>
<organism evidence="5">
    <name type="scientific">freshwater metagenome</name>
    <dbReference type="NCBI Taxonomy" id="449393"/>
    <lineage>
        <taxon>unclassified sequences</taxon>
        <taxon>metagenomes</taxon>
        <taxon>ecological metagenomes</taxon>
    </lineage>
</organism>
<name>A0A6J7UM44_9ZZZZ</name>
<evidence type="ECO:0000313" key="5">
    <source>
        <dbReference type="EMBL" id="CAB5066885.1"/>
    </source>
</evidence>
<evidence type="ECO:0000256" key="1">
    <source>
        <dbReference type="ARBA" id="ARBA00006129"/>
    </source>
</evidence>
<dbReference type="EMBL" id="CAFBQV010000191">
    <property type="protein sequence ID" value="CAB5066885.1"/>
    <property type="molecule type" value="Genomic_DNA"/>
</dbReference>
<dbReference type="InterPro" id="IPR003696">
    <property type="entry name" value="Carbtransf_dom"/>
</dbReference>
<dbReference type="Pfam" id="PF16861">
    <property type="entry name" value="Carbam_trans_C"/>
    <property type="match status" value="1"/>
</dbReference>
<accession>A0A6J7UM44</accession>
<evidence type="ECO:0000259" key="4">
    <source>
        <dbReference type="Pfam" id="PF16861"/>
    </source>
</evidence>
<dbReference type="InterPro" id="IPR051338">
    <property type="entry name" value="NodU/CmcH_Carbamoyltrnsfr"/>
</dbReference>
<dbReference type="AlphaFoldDB" id="A0A6J7UM44"/>
<dbReference type="InterPro" id="IPR038152">
    <property type="entry name" value="Carbam_trans_C_sf"/>
</dbReference>
<dbReference type="GO" id="GO:0003824">
    <property type="term" value="F:catalytic activity"/>
    <property type="evidence" value="ECO:0007669"/>
    <property type="project" value="InterPro"/>
</dbReference>
<dbReference type="PANTHER" id="PTHR34847">
    <property type="entry name" value="NODULATION PROTEIN U"/>
    <property type="match status" value="1"/>
</dbReference>
<comment type="similarity">
    <text evidence="1">Belongs to the NodU/CmcH family.</text>
</comment>
<dbReference type="Gene3D" id="3.30.420.40">
    <property type="match status" value="1"/>
</dbReference>
<feature type="domain" description="Carbamoyltransferase C-terminal" evidence="4">
    <location>
        <begin position="155"/>
        <end position="344"/>
    </location>
</feature>
<feature type="domain" description="Carbamoyltransferase" evidence="3">
    <location>
        <begin position="2"/>
        <end position="98"/>
    </location>
</feature>
<proteinExistence type="inferred from homology"/>
<dbReference type="Gene3D" id="3.90.870.20">
    <property type="entry name" value="Carbamoyltransferase, C-terminal domain"/>
    <property type="match status" value="1"/>
</dbReference>
<reference evidence="5" key="1">
    <citation type="submission" date="2020-05" db="EMBL/GenBank/DDBJ databases">
        <authorList>
            <person name="Chiriac C."/>
            <person name="Salcher M."/>
            <person name="Ghai R."/>
            <person name="Kavagutti S V."/>
        </authorList>
    </citation>
    <scope>NUCLEOTIDE SEQUENCE</scope>
</reference>
<dbReference type="Pfam" id="PF02543">
    <property type="entry name" value="Carbam_trans_N"/>
    <property type="match status" value="1"/>
</dbReference>
<evidence type="ECO:0000259" key="3">
    <source>
        <dbReference type="Pfam" id="PF02543"/>
    </source>
</evidence>